<dbReference type="PROSITE" id="PS00141">
    <property type="entry name" value="ASP_PROTEASE"/>
    <property type="match status" value="1"/>
</dbReference>
<evidence type="ECO:0000256" key="10">
    <source>
        <dbReference type="ARBA" id="ARBA00022750"/>
    </source>
</evidence>
<feature type="active site" evidence="12">
    <location>
        <position position="83"/>
    </location>
</feature>
<evidence type="ECO:0000256" key="6">
    <source>
        <dbReference type="ARBA" id="ARBA00013206"/>
    </source>
</evidence>
<dbReference type="InterPro" id="IPR001969">
    <property type="entry name" value="Aspartic_peptidase_AS"/>
</dbReference>
<dbReference type="AlphaFoldDB" id="A0AAD6CDC8"/>
<dbReference type="Proteomes" id="UP001213681">
    <property type="component" value="Unassembled WGS sequence"/>
</dbReference>
<evidence type="ECO:0000256" key="7">
    <source>
        <dbReference type="ARBA" id="ARBA00022622"/>
    </source>
</evidence>
<keyword evidence="7" id="KW-0336">GPI-anchor</keyword>
<dbReference type="GO" id="GO:0031505">
    <property type="term" value="P:fungal-type cell wall organization"/>
    <property type="evidence" value="ECO:0007669"/>
    <property type="project" value="TreeGrafter"/>
</dbReference>
<dbReference type="GO" id="GO:0009277">
    <property type="term" value="C:fungal-type cell wall"/>
    <property type="evidence" value="ECO:0007669"/>
    <property type="project" value="TreeGrafter"/>
</dbReference>
<dbReference type="PRINTS" id="PR00792">
    <property type="entry name" value="PEPSIN"/>
</dbReference>
<comment type="subcellular location">
    <subcellularLocation>
        <location evidence="3">Cell membrane</location>
        <topology evidence="3">Lipid-anchor</topology>
        <topology evidence="3">GPI-anchor</topology>
    </subcellularLocation>
</comment>
<accession>A0AAD6CDC8</accession>
<dbReference type="InterPro" id="IPR021109">
    <property type="entry name" value="Peptidase_aspartic_dom_sf"/>
</dbReference>
<protein>
    <recommendedName>
        <fullName evidence="6">penicillopepsin</fullName>
        <ecNumber evidence="6">3.4.23.20</ecNumber>
    </recommendedName>
</protein>
<evidence type="ECO:0000313" key="17">
    <source>
        <dbReference type="EMBL" id="KAJ5459815.1"/>
    </source>
</evidence>
<dbReference type="GO" id="GO:0005886">
    <property type="term" value="C:plasma membrane"/>
    <property type="evidence" value="ECO:0007669"/>
    <property type="project" value="UniProtKB-SubCell"/>
</dbReference>
<comment type="caution">
    <text evidence="17">The sequence shown here is derived from an EMBL/GenBank/DDBJ whole genome shotgun (WGS) entry which is preliminary data.</text>
</comment>
<name>A0AAD6CDC8_9EURO</name>
<comment type="catalytic activity">
    <reaction evidence="1">
        <text>Hydrolysis of proteins with broad specificity similar to that of pepsin A, preferring hydrophobic residues at P1 and P1', but also cleaving 20-Gly-|-Glu-21 in the B chain of insulin. Clots milk, and activates trypsinogen.</text>
        <dbReference type="EC" id="3.4.23.20"/>
    </reaction>
</comment>
<keyword evidence="14" id="KW-0472">Membrane</keyword>
<comment type="similarity">
    <text evidence="4 13">Belongs to the peptidase A1 family.</text>
</comment>
<evidence type="ECO:0000256" key="12">
    <source>
        <dbReference type="PIRSR" id="PIRSR601461-1"/>
    </source>
</evidence>
<dbReference type="InterPro" id="IPR033876">
    <property type="entry name" value="SAP-like"/>
</dbReference>
<dbReference type="InterPro" id="IPR001461">
    <property type="entry name" value="Aspartic_peptidase_A1"/>
</dbReference>
<feature type="chain" id="PRO_5042206358" description="penicillopepsin" evidence="15">
    <location>
        <begin position="30"/>
        <end position="522"/>
    </location>
</feature>
<dbReference type="Gene3D" id="2.40.70.10">
    <property type="entry name" value="Acid Proteases"/>
    <property type="match status" value="2"/>
</dbReference>
<evidence type="ECO:0000256" key="3">
    <source>
        <dbReference type="ARBA" id="ARBA00004609"/>
    </source>
</evidence>
<dbReference type="InterPro" id="IPR033121">
    <property type="entry name" value="PEPTIDASE_A1"/>
</dbReference>
<evidence type="ECO:0000256" key="15">
    <source>
        <dbReference type="SAM" id="SignalP"/>
    </source>
</evidence>
<comment type="function">
    <text evidence="2">Secreted aspartic endopeptidase that allows assimilation of proteinaceous substrates. The scissile peptide bond is attacked by a nucleophilic water molecule activated by two aspartic residues in the active site. Shows a broad primary substrate specificity. Favors hydrophobic residues at the P1 and P1' positions, but can also activate trypsinogen and hydrolyze the B chain of insulin between positions 'Gly-20' and 'Glu-21'.</text>
</comment>
<evidence type="ECO:0000256" key="11">
    <source>
        <dbReference type="ARBA" id="ARBA00022801"/>
    </source>
</evidence>
<dbReference type="GO" id="GO:0098552">
    <property type="term" value="C:side of membrane"/>
    <property type="evidence" value="ECO:0007669"/>
    <property type="project" value="UniProtKB-KW"/>
</dbReference>
<keyword evidence="7" id="KW-0449">Lipoprotein</keyword>
<dbReference type="Pfam" id="PF00026">
    <property type="entry name" value="Asp"/>
    <property type="match status" value="1"/>
</dbReference>
<evidence type="ECO:0000256" key="14">
    <source>
        <dbReference type="SAM" id="Phobius"/>
    </source>
</evidence>
<keyword evidence="9 15" id="KW-0732">Signal</keyword>
<evidence type="ECO:0000256" key="2">
    <source>
        <dbReference type="ARBA" id="ARBA00002983"/>
    </source>
</evidence>
<evidence type="ECO:0000256" key="4">
    <source>
        <dbReference type="ARBA" id="ARBA00007447"/>
    </source>
</evidence>
<evidence type="ECO:0000313" key="18">
    <source>
        <dbReference type="Proteomes" id="UP001213681"/>
    </source>
</evidence>
<proteinExistence type="inferred from homology"/>
<reference evidence="17" key="2">
    <citation type="journal article" date="2023" name="IMA Fungus">
        <title>Comparative genomic study of the Penicillium genus elucidates a diverse pangenome and 15 lateral gene transfer events.</title>
        <authorList>
            <person name="Petersen C."/>
            <person name="Sorensen T."/>
            <person name="Nielsen M.R."/>
            <person name="Sondergaard T.E."/>
            <person name="Sorensen J.L."/>
            <person name="Fitzpatrick D.A."/>
            <person name="Frisvad J.C."/>
            <person name="Nielsen K.L."/>
        </authorList>
    </citation>
    <scope>NUCLEOTIDE SEQUENCE</scope>
    <source>
        <strain evidence="17">IBT 16125</strain>
    </source>
</reference>
<dbReference type="SUPFAM" id="SSF50630">
    <property type="entry name" value="Acid proteases"/>
    <property type="match status" value="1"/>
</dbReference>
<organism evidence="17 18">
    <name type="scientific">Penicillium daleae</name>
    <dbReference type="NCBI Taxonomy" id="63821"/>
    <lineage>
        <taxon>Eukaryota</taxon>
        <taxon>Fungi</taxon>
        <taxon>Dikarya</taxon>
        <taxon>Ascomycota</taxon>
        <taxon>Pezizomycotina</taxon>
        <taxon>Eurotiomycetes</taxon>
        <taxon>Eurotiomycetidae</taxon>
        <taxon>Eurotiales</taxon>
        <taxon>Aspergillaceae</taxon>
        <taxon>Penicillium</taxon>
    </lineage>
</organism>
<keyword evidence="10 13" id="KW-0064">Aspartyl protease</keyword>
<feature type="transmembrane region" description="Helical" evidence="14">
    <location>
        <begin position="501"/>
        <end position="521"/>
    </location>
</feature>
<sequence>MAWWNLTAPGSLTKLLIIANCALFASVNAGPNVVSLPLHRSPRRSIIKRNYGSASLENDYIDGLFWINATVGTPGQLVQLQIDTGSSDIWVFGARSCVETDSGCLGGFYDGSQSKTGQVIDRGGFSISYVDNSGVIGDYVSDTFAIGDITIKDMTLAVATEVQDATTGVMGIGFDSGESIVGNGGRPYKNLVDMMVEQGLINSRSYSLWLNDVGAETGSILFGGYDKGKFKGDLIAMPIQPDSQSGQITSMTVAWTSLSITDPTQGIQTLTSKSFALPAVLDSGTTLTYVPADLYNEVASFANVMAFDGMDTGLVECEAMQAYKGTLDFGFVGSGGPVISVPFSELSYPYTDDSGNQMSFDNGNTACYFGLAPTQDNTQILFGDTFLRSAYVVYDLDRQEIAIAPTAFNSDVTNIVEIGGSGSSATPTWRVATSVSVVQTATGRPEEPGLIASVTLTGHLSYTHTGTGFHIPTVSGSAASAQSPKASKGAAPSTSAVGSSILANTLICTFSALIGAAFVFAQ</sequence>
<feature type="domain" description="Peptidase A1" evidence="16">
    <location>
        <begin position="65"/>
        <end position="404"/>
    </location>
</feature>
<dbReference type="PANTHER" id="PTHR47965">
    <property type="entry name" value="ASPARTYL PROTEASE-RELATED"/>
    <property type="match status" value="1"/>
</dbReference>
<dbReference type="GO" id="GO:0005576">
    <property type="term" value="C:extracellular region"/>
    <property type="evidence" value="ECO:0007669"/>
    <property type="project" value="TreeGrafter"/>
</dbReference>
<dbReference type="GeneID" id="81594993"/>
<evidence type="ECO:0000256" key="9">
    <source>
        <dbReference type="ARBA" id="ARBA00022729"/>
    </source>
</evidence>
<keyword evidence="14" id="KW-1133">Transmembrane helix</keyword>
<evidence type="ECO:0000256" key="1">
    <source>
        <dbReference type="ARBA" id="ARBA00000043"/>
    </source>
</evidence>
<dbReference type="GO" id="GO:0006508">
    <property type="term" value="P:proteolysis"/>
    <property type="evidence" value="ECO:0007669"/>
    <property type="project" value="UniProtKB-KW"/>
</dbReference>
<dbReference type="EMBL" id="JAPVEA010000002">
    <property type="protein sequence ID" value="KAJ5459815.1"/>
    <property type="molecule type" value="Genomic_DNA"/>
</dbReference>
<keyword evidence="7" id="KW-0325">Glycoprotein</keyword>
<feature type="signal peptide" evidence="15">
    <location>
        <begin position="1"/>
        <end position="29"/>
    </location>
</feature>
<dbReference type="CDD" id="cd05474">
    <property type="entry name" value="SAP_like"/>
    <property type="match status" value="1"/>
</dbReference>
<gene>
    <name evidence="17" type="ORF">N7458_001367</name>
</gene>
<feature type="active site" evidence="12">
    <location>
        <position position="282"/>
    </location>
</feature>
<dbReference type="RefSeq" id="XP_056768857.1">
    <property type="nucleotide sequence ID" value="XM_056904750.1"/>
</dbReference>
<keyword evidence="14" id="KW-0812">Transmembrane</keyword>
<evidence type="ECO:0000259" key="16">
    <source>
        <dbReference type="PROSITE" id="PS51767"/>
    </source>
</evidence>
<keyword evidence="18" id="KW-1185">Reference proteome</keyword>
<evidence type="ECO:0000256" key="13">
    <source>
        <dbReference type="RuleBase" id="RU000454"/>
    </source>
</evidence>
<evidence type="ECO:0000256" key="8">
    <source>
        <dbReference type="ARBA" id="ARBA00022670"/>
    </source>
</evidence>
<reference evidence="17" key="1">
    <citation type="submission" date="2022-12" db="EMBL/GenBank/DDBJ databases">
        <authorList>
            <person name="Petersen C."/>
        </authorList>
    </citation>
    <scope>NUCLEOTIDE SEQUENCE</scope>
    <source>
        <strain evidence="17">IBT 16125</strain>
    </source>
</reference>
<dbReference type="EC" id="3.4.23.20" evidence="6"/>
<dbReference type="PANTHER" id="PTHR47965:SF79">
    <property type="entry name" value="ASPARTIC PROTEINASE"/>
    <property type="match status" value="1"/>
</dbReference>
<dbReference type="GO" id="GO:0004190">
    <property type="term" value="F:aspartic-type endopeptidase activity"/>
    <property type="evidence" value="ECO:0007669"/>
    <property type="project" value="UniProtKB-KW"/>
</dbReference>
<keyword evidence="8 13" id="KW-0645">Protease</keyword>
<dbReference type="PROSITE" id="PS51767">
    <property type="entry name" value="PEPTIDASE_A1"/>
    <property type="match status" value="1"/>
</dbReference>
<evidence type="ECO:0000256" key="5">
    <source>
        <dbReference type="ARBA" id="ARBA00011245"/>
    </source>
</evidence>
<comment type="subunit">
    <text evidence="5">Monomer.</text>
</comment>
<keyword evidence="11 13" id="KW-0378">Hydrolase</keyword>